<evidence type="ECO:0000313" key="2">
    <source>
        <dbReference type="EMBL" id="QDC44339.1"/>
    </source>
</evidence>
<sequence>MLPIPQVLSQRVIASETERLRAVSSIMPVEGAQSEAPLWARMRPGMAFTGLILQKESGVANNADLAQFKVQIQLPNQAPVTVQMQLPAYLAQQQSLHMQFMGLAQQGADKALLPQVKWGVQSGNAQANGPAAQASNIDLLTDLSAGEHDEHLQAMAKSATGQASLVELSPPAKHLQRWLSSSAFQQQPTVVQAQTVVSHSPQKPQVLAQDLKHALDSSGLFYESHLKEATLGTRPWHQLLQEPQNKPIFTPPEMVAQQLQVLEQQRVVWHGEVWPGQTMQWQVNEQEHSAYSADEPVLNSLQSDLTLHLPTLGEVSVKLTLHNGRLSVRVAPGEAAALNALQSARSQLAMNLQSAGLTLESLQISSDQVVQAQSKYAAG</sequence>
<organism evidence="2 3">
    <name type="scientific">Methylophilus medardicus</name>
    <dbReference type="NCBI Taxonomy" id="2588534"/>
    <lineage>
        <taxon>Bacteria</taxon>
        <taxon>Pseudomonadati</taxon>
        <taxon>Pseudomonadota</taxon>
        <taxon>Betaproteobacteria</taxon>
        <taxon>Nitrosomonadales</taxon>
        <taxon>Methylophilaceae</taxon>
        <taxon>Methylophilus</taxon>
    </lineage>
</organism>
<dbReference type="OrthoDB" id="5296742at2"/>
<dbReference type="EMBL" id="CP040946">
    <property type="protein sequence ID" value="QDC44339.1"/>
    <property type="molecule type" value="Genomic_DNA"/>
</dbReference>
<keyword evidence="2" id="KW-0282">Flagellum</keyword>
<evidence type="ECO:0000313" key="3">
    <source>
        <dbReference type="Proteomes" id="UP000311008"/>
    </source>
</evidence>
<dbReference type="RefSeq" id="WP_140003670.1">
    <property type="nucleotide sequence ID" value="NZ_CP040946.1"/>
</dbReference>
<name>A0A5B8CSZ1_9PROT</name>
<dbReference type="Pfam" id="PF02120">
    <property type="entry name" value="Flg_hook"/>
    <property type="match status" value="1"/>
</dbReference>
<proteinExistence type="predicted"/>
<dbReference type="InterPro" id="IPR038610">
    <property type="entry name" value="FliK-like_C_sf"/>
</dbReference>
<keyword evidence="2" id="KW-0969">Cilium</keyword>
<feature type="domain" description="Flagellar hook-length control protein-like C-terminal" evidence="1">
    <location>
        <begin position="302"/>
        <end position="368"/>
    </location>
</feature>
<dbReference type="KEGG" id="mmec:FIU01_07240"/>
<dbReference type="Gene3D" id="3.30.750.140">
    <property type="match status" value="1"/>
</dbReference>
<dbReference type="AlphaFoldDB" id="A0A5B8CSZ1"/>
<gene>
    <name evidence="2" type="ORF">FIU01_07240</name>
</gene>
<dbReference type="InterPro" id="IPR021136">
    <property type="entry name" value="Flagellar_hook_control-like_C"/>
</dbReference>
<protein>
    <submittedName>
        <fullName evidence="2">Flagellar hook-length control protein FliK</fullName>
    </submittedName>
</protein>
<evidence type="ECO:0000259" key="1">
    <source>
        <dbReference type="Pfam" id="PF02120"/>
    </source>
</evidence>
<keyword evidence="2" id="KW-0966">Cell projection</keyword>
<reference evidence="3" key="1">
    <citation type="journal article" date="2019" name="ISME J.">
        <title>Evolution in action: habitat transition from sediment to the pelagial leads to genome streamlining in Methylophilaceae.</title>
        <authorList>
            <person name="Salcher M."/>
            <person name="Schaefle D."/>
            <person name="Kaspar M."/>
            <person name="Neuenschwander S.M."/>
            <person name="Ghai R."/>
        </authorList>
    </citation>
    <scope>NUCLEOTIDE SEQUENCE [LARGE SCALE GENOMIC DNA]</scope>
    <source>
        <strain evidence="3">MMS-M-51</strain>
    </source>
</reference>
<dbReference type="Proteomes" id="UP000311008">
    <property type="component" value="Chromosome"/>
</dbReference>
<keyword evidence="3" id="KW-1185">Reference proteome</keyword>
<accession>A0A5B8CSZ1</accession>